<feature type="region of interest" description="Disordered" evidence="7">
    <location>
        <begin position="288"/>
        <end position="309"/>
    </location>
</feature>
<protein>
    <submittedName>
        <fullName evidence="10">Striatin, calmodulin binding protein</fullName>
    </submittedName>
</protein>
<dbReference type="InterPro" id="IPR015943">
    <property type="entry name" value="WD40/YVTN_repeat-like_dom_sf"/>
</dbReference>
<sequence>MSLPNSVSMRAGRTDTSGSCRCGGIKKFDGGSRWAGLGGELSELKGSRWIQTVLWFIIIIILILIIVSVVFTQCFLCSLQAQIAFLQGERRGQENLKKDLVRRIKMLEYALKQERAKYHKLKYGTELNQGEIKPPSYDSGKRENSFPYNTADDWLLLSLTPPPVPPPRYLQEVGYTDTILDVKSQRVRALLGLTGDSAEKPSEKKTEPMVNGTEPSSLKDSGVVSKPDTSDSATVLEAFKFIESAAAEFSDEEEEEDSEGRDKTILDLAAVRRDTDDPDTEEALKGFDFLASPDELDGSPESRSGEDSGEWEAMTFLPSSGKSFILGRVDEAVSNELGLGELAGLTVANEADSLAYDITNNKDALRKTWNPKFTLRSHFDSVRSLAFHPVEPVLVTASEDHTLKLWNLQKTAPAKKCAALDVEPIYTFRAHSGAVLCVTMSSSGEQCFSGGVDGTIQSWNTPNPNIDPYDSYEPSVLRGALCGHTDSVWGVVYSSAHHRLLSCSADGTVRLWNAADTSPSLAVFNERGELGVPTSVDLVSSEPAHMVTSFTTGHIGLFNMETQQLVLKLDSINRVLSHPTLPITITAQEDRHIQFFDNNTGKLIHSMVAHLDSVTCLAVDPNGLYLMSGSHDCSIRLWNMESKTCIQEFTAHRKKSEESIHDVAFHPTKCYIGSAGADALAKVFV</sequence>
<feature type="repeat" description="WD" evidence="6">
    <location>
        <begin position="375"/>
        <end position="416"/>
    </location>
</feature>
<proteinExistence type="inferred from homology"/>
<feature type="repeat" description="WD" evidence="6">
    <location>
        <begin position="607"/>
        <end position="648"/>
    </location>
</feature>
<feature type="transmembrane region" description="Helical" evidence="8">
    <location>
        <begin position="53"/>
        <end position="71"/>
    </location>
</feature>
<evidence type="ECO:0000256" key="2">
    <source>
        <dbReference type="ARBA" id="ARBA00022574"/>
    </source>
</evidence>
<dbReference type="GO" id="GO:0030425">
    <property type="term" value="C:dendrite"/>
    <property type="evidence" value="ECO:0007669"/>
    <property type="project" value="TreeGrafter"/>
</dbReference>
<evidence type="ECO:0000256" key="5">
    <source>
        <dbReference type="ARBA" id="ARBA00023054"/>
    </source>
</evidence>
<keyword evidence="2 6" id="KW-0853">WD repeat</keyword>
<evidence type="ECO:0000256" key="7">
    <source>
        <dbReference type="SAM" id="MobiDB-lite"/>
    </source>
</evidence>
<feature type="repeat" description="WD" evidence="6">
    <location>
        <begin position="428"/>
        <end position="460"/>
    </location>
</feature>
<name>A0A3B4WHK4_SERLL</name>
<dbReference type="GO" id="GO:0005516">
    <property type="term" value="F:calmodulin binding"/>
    <property type="evidence" value="ECO:0007669"/>
    <property type="project" value="UniProtKB-KW"/>
</dbReference>
<keyword evidence="3" id="KW-0677">Repeat</keyword>
<reference evidence="10" key="2">
    <citation type="submission" date="2025-09" db="UniProtKB">
        <authorList>
            <consortium name="Ensembl"/>
        </authorList>
    </citation>
    <scope>IDENTIFICATION</scope>
</reference>
<dbReference type="CDD" id="cd00200">
    <property type="entry name" value="WD40"/>
    <property type="match status" value="1"/>
</dbReference>
<dbReference type="FunFam" id="2.130.10.10:FF:000058">
    <property type="entry name" value="striatin isoform X1"/>
    <property type="match status" value="1"/>
</dbReference>
<dbReference type="GO" id="GO:0070016">
    <property type="term" value="F:armadillo repeat domain binding"/>
    <property type="evidence" value="ECO:0007669"/>
    <property type="project" value="TreeGrafter"/>
</dbReference>
<evidence type="ECO:0000256" key="8">
    <source>
        <dbReference type="SAM" id="Phobius"/>
    </source>
</evidence>
<feature type="compositionally biased region" description="Basic and acidic residues" evidence="7">
    <location>
        <begin position="197"/>
        <end position="207"/>
    </location>
</feature>
<keyword evidence="4" id="KW-0112">Calmodulin-binding</keyword>
<dbReference type="Gene3D" id="2.130.10.10">
    <property type="entry name" value="YVTN repeat-like/Quinoprotein amine dehydrogenase"/>
    <property type="match status" value="3"/>
</dbReference>
<dbReference type="InterPro" id="IPR051488">
    <property type="entry name" value="WD_repeat_striatin"/>
</dbReference>
<dbReference type="SUPFAM" id="SSF50978">
    <property type="entry name" value="WD40 repeat-like"/>
    <property type="match status" value="1"/>
</dbReference>
<feature type="region of interest" description="Disordered" evidence="7">
    <location>
        <begin position="193"/>
        <end position="229"/>
    </location>
</feature>
<evidence type="ECO:0000313" key="10">
    <source>
        <dbReference type="Ensembl" id="ENSSLDP00000004049.1"/>
    </source>
</evidence>
<evidence type="ECO:0000313" key="11">
    <source>
        <dbReference type="Proteomes" id="UP000261360"/>
    </source>
</evidence>
<keyword evidence="5" id="KW-0175">Coiled coil</keyword>
<dbReference type="PRINTS" id="PR00320">
    <property type="entry name" value="GPROTEINBRPT"/>
</dbReference>
<evidence type="ECO:0000259" key="9">
    <source>
        <dbReference type="Pfam" id="PF08232"/>
    </source>
</evidence>
<dbReference type="GO" id="GO:0051721">
    <property type="term" value="F:protein phosphatase 2A binding"/>
    <property type="evidence" value="ECO:0007669"/>
    <property type="project" value="TreeGrafter"/>
</dbReference>
<feature type="domain" description="Striatin N-terminal" evidence="9">
    <location>
        <begin position="79"/>
        <end position="143"/>
    </location>
</feature>
<dbReference type="InterPro" id="IPR020472">
    <property type="entry name" value="WD40_PAC1"/>
</dbReference>
<keyword evidence="11" id="KW-1185">Reference proteome</keyword>
<reference evidence="10" key="1">
    <citation type="submission" date="2025-08" db="UniProtKB">
        <authorList>
            <consortium name="Ensembl"/>
        </authorList>
    </citation>
    <scope>IDENTIFICATION</scope>
</reference>
<dbReference type="AlphaFoldDB" id="A0A3B4WHK4"/>
<dbReference type="Proteomes" id="UP000261360">
    <property type="component" value="Unplaced"/>
</dbReference>
<dbReference type="PROSITE" id="PS50294">
    <property type="entry name" value="WD_REPEATS_REGION"/>
    <property type="match status" value="4"/>
</dbReference>
<evidence type="ECO:0000256" key="1">
    <source>
        <dbReference type="ARBA" id="ARBA00009616"/>
    </source>
</evidence>
<dbReference type="PANTHER" id="PTHR15653">
    <property type="entry name" value="STRIATIN"/>
    <property type="match status" value="1"/>
</dbReference>
<dbReference type="SMART" id="SM00320">
    <property type="entry name" value="WD40"/>
    <property type="match status" value="7"/>
</dbReference>
<keyword evidence="8" id="KW-0812">Transmembrane</keyword>
<dbReference type="PANTHER" id="PTHR15653:SF2">
    <property type="entry name" value="STRIATIN"/>
    <property type="match status" value="1"/>
</dbReference>
<keyword evidence="8" id="KW-0472">Membrane</keyword>
<dbReference type="GO" id="GO:0044877">
    <property type="term" value="F:protein-containing complex binding"/>
    <property type="evidence" value="ECO:0007669"/>
    <property type="project" value="TreeGrafter"/>
</dbReference>
<dbReference type="Ensembl" id="ENSSLDT00000004184.1">
    <property type="protein sequence ID" value="ENSSLDP00000004049.1"/>
    <property type="gene ID" value="ENSSLDG00000003184.1"/>
</dbReference>
<organism evidence="10 11">
    <name type="scientific">Seriola lalandi dorsalis</name>
    <dbReference type="NCBI Taxonomy" id="1841481"/>
    <lineage>
        <taxon>Eukaryota</taxon>
        <taxon>Metazoa</taxon>
        <taxon>Chordata</taxon>
        <taxon>Craniata</taxon>
        <taxon>Vertebrata</taxon>
        <taxon>Euteleostomi</taxon>
        <taxon>Actinopterygii</taxon>
        <taxon>Neopterygii</taxon>
        <taxon>Teleostei</taxon>
        <taxon>Neoteleostei</taxon>
        <taxon>Acanthomorphata</taxon>
        <taxon>Carangaria</taxon>
        <taxon>Carangiformes</taxon>
        <taxon>Carangidae</taxon>
        <taxon>Seriola</taxon>
    </lineage>
</organism>
<dbReference type="Pfam" id="PF00400">
    <property type="entry name" value="WD40"/>
    <property type="match status" value="5"/>
</dbReference>
<evidence type="ECO:0000256" key="6">
    <source>
        <dbReference type="PROSITE-ProRule" id="PRU00221"/>
    </source>
</evidence>
<dbReference type="InterPro" id="IPR036322">
    <property type="entry name" value="WD40_repeat_dom_sf"/>
</dbReference>
<evidence type="ECO:0000256" key="3">
    <source>
        <dbReference type="ARBA" id="ARBA00022737"/>
    </source>
</evidence>
<dbReference type="FunFam" id="2.130.10.10:FF:000079">
    <property type="entry name" value="striatin isoform X1"/>
    <property type="match status" value="1"/>
</dbReference>
<dbReference type="InterPro" id="IPR001680">
    <property type="entry name" value="WD40_rpt"/>
</dbReference>
<dbReference type="Gene3D" id="1.20.5.300">
    <property type="match status" value="1"/>
</dbReference>
<dbReference type="STRING" id="1841481.ENSSLDP00000004049"/>
<feature type="repeat" description="WD" evidence="6">
    <location>
        <begin position="481"/>
        <end position="522"/>
    </location>
</feature>
<dbReference type="GeneTree" id="ENSGT00950000183095"/>
<dbReference type="PROSITE" id="PS50082">
    <property type="entry name" value="WD_REPEATS_2"/>
    <property type="match status" value="4"/>
</dbReference>
<dbReference type="PROSITE" id="PS00678">
    <property type="entry name" value="WD_REPEATS_1"/>
    <property type="match status" value="2"/>
</dbReference>
<accession>A0A3B4WHK4</accession>
<dbReference type="FunFam" id="2.130.10.10:FF:000211">
    <property type="entry name" value="striatin isoform X1"/>
    <property type="match status" value="1"/>
</dbReference>
<keyword evidence="8" id="KW-1133">Transmembrane helix</keyword>
<comment type="similarity">
    <text evidence="1">Belongs to the WD repeat striatin family.</text>
</comment>
<dbReference type="Pfam" id="PF08232">
    <property type="entry name" value="Striatin"/>
    <property type="match status" value="1"/>
</dbReference>
<evidence type="ECO:0000256" key="4">
    <source>
        <dbReference type="ARBA" id="ARBA00022860"/>
    </source>
</evidence>
<dbReference type="InterPro" id="IPR019775">
    <property type="entry name" value="WD40_repeat_CS"/>
</dbReference>
<dbReference type="InterPro" id="IPR013258">
    <property type="entry name" value="Striatin_N"/>
</dbReference>